<dbReference type="PANTHER" id="PTHR40057:SF1">
    <property type="entry name" value="SLR1162 PROTEIN"/>
    <property type="match status" value="1"/>
</dbReference>
<keyword evidence="1" id="KW-1133">Transmembrane helix</keyword>
<dbReference type="eggNOG" id="COG3224">
    <property type="taxonomic scope" value="Bacteria"/>
</dbReference>
<evidence type="ECO:0000256" key="1">
    <source>
        <dbReference type="SAM" id="Phobius"/>
    </source>
</evidence>
<dbReference type="InterPro" id="IPR038762">
    <property type="entry name" value="ABM_predict"/>
</dbReference>
<name>A0A081KGW2_9GAMM</name>
<evidence type="ECO:0008006" key="4">
    <source>
        <dbReference type="Google" id="ProtNLM"/>
    </source>
</evidence>
<evidence type="ECO:0000313" key="3">
    <source>
        <dbReference type="Proteomes" id="UP000027997"/>
    </source>
</evidence>
<sequence>MATNPDPVTLMIANTIRPGKLEEYRIWVKGISDAARKFDGYQGTQFIKPPSGDDRTVHAMIRFRDHVSLWVWEESEVRQQWLEKLPKLVESRQAEKIEGIEFWFEPPDTPLQKPPKHRMALVTLLAIFPQILFIPPLISMLLPDNVPRFLAILVSCMCTVLLMTWAVMPAMTKIFSFWLFRK</sequence>
<accession>A0A081KGW2</accession>
<dbReference type="EMBL" id="JOJP01000001">
    <property type="protein sequence ID" value="KEI73388.1"/>
    <property type="molecule type" value="Genomic_DNA"/>
</dbReference>
<keyword evidence="1" id="KW-0472">Membrane</keyword>
<feature type="transmembrane region" description="Helical" evidence="1">
    <location>
        <begin position="119"/>
        <end position="138"/>
    </location>
</feature>
<gene>
    <name evidence="2" type="ORF">GV64_24060</name>
</gene>
<dbReference type="RefSeq" id="WP_020581931.1">
    <property type="nucleotide sequence ID" value="NZ_JOJP01000001.1"/>
</dbReference>
<dbReference type="AlphaFoldDB" id="A0A081KGW2"/>
<keyword evidence="1" id="KW-0812">Transmembrane</keyword>
<reference evidence="2 3" key="1">
    <citation type="submission" date="2014-06" db="EMBL/GenBank/DDBJ databases">
        <title>Whole Genome Sequences of Three Symbiotic Endozoicomonas Bacteria.</title>
        <authorList>
            <person name="Neave M.J."/>
            <person name="Apprill A."/>
            <person name="Voolstra C.R."/>
        </authorList>
    </citation>
    <scope>NUCLEOTIDE SEQUENCE [LARGE SCALE GENOMIC DNA]</scope>
    <source>
        <strain evidence="2 3">DSM 22380</strain>
    </source>
</reference>
<evidence type="ECO:0000313" key="2">
    <source>
        <dbReference type="EMBL" id="KEI73388.1"/>
    </source>
</evidence>
<organism evidence="2 3">
    <name type="scientific">Endozoicomonas elysicola</name>
    <dbReference type="NCBI Taxonomy" id="305900"/>
    <lineage>
        <taxon>Bacteria</taxon>
        <taxon>Pseudomonadati</taxon>
        <taxon>Pseudomonadota</taxon>
        <taxon>Gammaproteobacteria</taxon>
        <taxon>Oceanospirillales</taxon>
        <taxon>Endozoicomonadaceae</taxon>
        <taxon>Endozoicomonas</taxon>
    </lineage>
</organism>
<dbReference type="STRING" id="305900.GV64_24060"/>
<dbReference type="Proteomes" id="UP000027997">
    <property type="component" value="Unassembled WGS sequence"/>
</dbReference>
<dbReference type="PANTHER" id="PTHR40057">
    <property type="entry name" value="SLR1162 PROTEIN"/>
    <property type="match status" value="1"/>
</dbReference>
<keyword evidence="3" id="KW-1185">Reference proteome</keyword>
<dbReference type="SUPFAM" id="SSF54909">
    <property type="entry name" value="Dimeric alpha+beta barrel"/>
    <property type="match status" value="1"/>
</dbReference>
<comment type="caution">
    <text evidence="2">The sequence shown here is derived from an EMBL/GenBank/DDBJ whole genome shotgun (WGS) entry which is preliminary data.</text>
</comment>
<dbReference type="InterPro" id="IPR011008">
    <property type="entry name" value="Dimeric_a/b-barrel"/>
</dbReference>
<protein>
    <recommendedName>
        <fullName evidence="4">Antibiotic biosynthesis monooxygenase</fullName>
    </recommendedName>
</protein>
<proteinExistence type="predicted"/>
<feature type="transmembrane region" description="Helical" evidence="1">
    <location>
        <begin position="150"/>
        <end position="180"/>
    </location>
</feature>